<keyword evidence="1" id="KW-0732">Signal</keyword>
<evidence type="ECO:0000313" key="2">
    <source>
        <dbReference type="EMBL" id="SNX84243.1"/>
    </source>
</evidence>
<comment type="caution">
    <text evidence="2">The sequence shown here is derived from an EMBL/GenBank/DDBJ whole genome shotgun (WGS) entry which is preliminary data.</text>
</comment>
<accession>A0AAJ4XLC3</accession>
<sequence>MLTAERRGIVLMVVRLQVLLAFLLLQLDPTHEMVYEYAGKIHRAILSLQVHKMEDVQEDALKAVQKSKRECDQMESLSQGRSRGEVGGQPVVHLTMGKGLTVQ</sequence>
<proteinExistence type="predicted"/>
<dbReference type="EMBL" id="OAPG01000006">
    <property type="protein sequence ID" value="SNX84243.1"/>
    <property type="molecule type" value="Genomic_DNA"/>
</dbReference>
<keyword evidence="3" id="KW-1185">Reference proteome</keyword>
<feature type="signal peptide" evidence="1">
    <location>
        <begin position="1"/>
        <end position="32"/>
    </location>
</feature>
<name>A0AAJ4XLC3_9BASI</name>
<gene>
    <name evidence="2" type="ORF">MEPE_02951</name>
</gene>
<reference evidence="2" key="1">
    <citation type="submission" date="2023-10" db="EMBL/GenBank/DDBJ databases">
        <authorList>
            <person name="Guldener U."/>
        </authorList>
    </citation>
    <scope>NUCLEOTIDE SEQUENCE</scope>
    <source>
        <strain evidence="2">Mp4</strain>
    </source>
</reference>
<feature type="chain" id="PRO_5042597084" evidence="1">
    <location>
        <begin position="33"/>
        <end position="103"/>
    </location>
</feature>
<evidence type="ECO:0000256" key="1">
    <source>
        <dbReference type="SAM" id="SignalP"/>
    </source>
</evidence>
<dbReference type="Proteomes" id="UP001294444">
    <property type="component" value="Unassembled WGS sequence"/>
</dbReference>
<organism evidence="2 3">
    <name type="scientific">Melanopsichium pennsylvanicum</name>
    <dbReference type="NCBI Taxonomy" id="63383"/>
    <lineage>
        <taxon>Eukaryota</taxon>
        <taxon>Fungi</taxon>
        <taxon>Dikarya</taxon>
        <taxon>Basidiomycota</taxon>
        <taxon>Ustilaginomycotina</taxon>
        <taxon>Ustilaginomycetes</taxon>
        <taxon>Ustilaginales</taxon>
        <taxon>Ustilaginaceae</taxon>
        <taxon>Melanopsichium</taxon>
    </lineage>
</organism>
<protein>
    <submittedName>
        <fullName evidence="2">Uncharacterized protein</fullName>
    </submittedName>
</protein>
<dbReference type="AlphaFoldDB" id="A0AAJ4XLC3"/>
<evidence type="ECO:0000313" key="3">
    <source>
        <dbReference type="Proteomes" id="UP001294444"/>
    </source>
</evidence>